<feature type="chain" id="PRO_5042151817" evidence="2">
    <location>
        <begin position="23"/>
        <end position="251"/>
    </location>
</feature>
<dbReference type="GO" id="GO:0016788">
    <property type="term" value="F:hydrolase activity, acting on ester bonds"/>
    <property type="evidence" value="ECO:0007669"/>
    <property type="project" value="UniProtKB-ARBA"/>
</dbReference>
<sequence length="251" mass="27962">MKPYIWARLLLGAAILSVTSCAQSLPQTPAPQPVVPTLPATSAPKATASPSDRYLDRMAIIDARKDFRQSPNPGYVLDAHSVIRFPSLGPTGVIIIGDSILTGWSGYFAHVFPNAFLDGRVGRQFSSAIPIWRTLQENGMTHKVGYVVVELGTNGEVSPQDMQTFLQLVGDRQVLLVMPEMPRSWEHEVQDLYLQTAATHPNVHLVRWDLLSRNHPSYFWTDRVHPTWIGIQVMVHAIATDLQQVIANKHN</sequence>
<feature type="compositionally biased region" description="Low complexity" evidence="1">
    <location>
        <begin position="37"/>
        <end position="49"/>
    </location>
</feature>
<gene>
    <name evidence="3" type="ORF">HFQ13_02205</name>
</gene>
<dbReference type="SUPFAM" id="SSF52266">
    <property type="entry name" value="SGNH hydrolase"/>
    <property type="match status" value="1"/>
</dbReference>
<comment type="caution">
    <text evidence="3">The sequence shown here is derived from an EMBL/GenBank/DDBJ whole genome shotgun (WGS) entry which is preliminary data.</text>
</comment>
<evidence type="ECO:0000313" key="3">
    <source>
        <dbReference type="EMBL" id="MBU2787033.1"/>
    </source>
</evidence>
<protein>
    <submittedName>
        <fullName evidence="3">Acyltransferase</fullName>
    </submittedName>
</protein>
<dbReference type="GO" id="GO:0016746">
    <property type="term" value="F:acyltransferase activity"/>
    <property type="evidence" value="ECO:0007669"/>
    <property type="project" value="UniProtKB-KW"/>
</dbReference>
<organism evidence="3 4">
    <name type="scientific">Igneacidithiobacillus copahuensis</name>
    <dbReference type="NCBI Taxonomy" id="2724909"/>
    <lineage>
        <taxon>Bacteria</taxon>
        <taxon>Pseudomonadati</taxon>
        <taxon>Pseudomonadota</taxon>
        <taxon>Acidithiobacillia</taxon>
        <taxon>Acidithiobacillales</taxon>
        <taxon>Acidithiobacillaceae</taxon>
        <taxon>Igneacidithiobacillus</taxon>
    </lineage>
</organism>
<proteinExistence type="predicted"/>
<dbReference type="EMBL" id="JAAXYO010000031">
    <property type="protein sequence ID" value="MBU2787033.1"/>
    <property type="molecule type" value="Genomic_DNA"/>
</dbReference>
<keyword evidence="3" id="KW-0012">Acyltransferase</keyword>
<evidence type="ECO:0000256" key="2">
    <source>
        <dbReference type="SAM" id="SignalP"/>
    </source>
</evidence>
<keyword evidence="2" id="KW-0732">Signal</keyword>
<feature type="signal peptide" evidence="2">
    <location>
        <begin position="1"/>
        <end position="22"/>
    </location>
</feature>
<dbReference type="Gene3D" id="3.40.50.1110">
    <property type="entry name" value="SGNH hydrolase"/>
    <property type="match status" value="1"/>
</dbReference>
<accession>A0AAE2YNE9</accession>
<dbReference type="PROSITE" id="PS51257">
    <property type="entry name" value="PROKAR_LIPOPROTEIN"/>
    <property type="match status" value="1"/>
</dbReference>
<dbReference type="InterPro" id="IPR036514">
    <property type="entry name" value="SGNH_hydro_sf"/>
</dbReference>
<name>A0AAE2YNE9_9PROT</name>
<feature type="region of interest" description="Disordered" evidence="1">
    <location>
        <begin position="29"/>
        <end position="49"/>
    </location>
</feature>
<evidence type="ECO:0000313" key="4">
    <source>
        <dbReference type="Proteomes" id="UP001197378"/>
    </source>
</evidence>
<keyword evidence="3" id="KW-0808">Transferase</keyword>
<evidence type="ECO:0000256" key="1">
    <source>
        <dbReference type="SAM" id="MobiDB-lite"/>
    </source>
</evidence>
<dbReference type="AlphaFoldDB" id="A0AAE2YNE9"/>
<dbReference type="Proteomes" id="UP001197378">
    <property type="component" value="Unassembled WGS sequence"/>
</dbReference>
<dbReference type="RefSeq" id="WP_215872826.1">
    <property type="nucleotide sequence ID" value="NZ_JAAXYO010000031.1"/>
</dbReference>
<keyword evidence="4" id="KW-1185">Reference proteome</keyword>
<reference evidence="3" key="1">
    <citation type="journal article" date="2021" name="ISME J.">
        <title>Genomic evolution of the class Acidithiobacillia: deep-branching Proteobacteria living in extreme acidic conditions.</title>
        <authorList>
            <person name="Moya-Beltran A."/>
            <person name="Beard S."/>
            <person name="Rojas-Villalobos C."/>
            <person name="Issotta F."/>
            <person name="Gallardo Y."/>
            <person name="Ulloa R."/>
            <person name="Giaveno A."/>
            <person name="Degli Esposti M."/>
            <person name="Johnson D.B."/>
            <person name="Quatrini R."/>
        </authorList>
    </citation>
    <scope>NUCLEOTIDE SEQUENCE</scope>
    <source>
        <strain evidence="3">VAN18-1</strain>
    </source>
</reference>